<comment type="pathway">
    <text evidence="2 11">Energy metabolism; oxidative phosphorylation.</text>
</comment>
<comment type="subcellular location">
    <subcellularLocation>
        <location evidence="1 11">Mitochondrion inner membrane</location>
        <topology evidence="1 11">Peripheral membrane protein</topology>
        <orientation evidence="1 11">Matrix side</orientation>
    </subcellularLocation>
</comment>
<keyword evidence="13" id="KW-1185">Reference proteome</keyword>
<sequence length="129" mass="14809">MVPARAYSHGLDPASSKDYDAYVSEWTAHFQSCQDDFELERGLNQIFAQDWCPQVELVGEAIKAARRMDSFATTVRILEAVEHKVHKKEQYQQYLNVLAPLLNELGVVDKHALGEFKTVRQKVWWADAN</sequence>
<evidence type="ECO:0000313" key="13">
    <source>
        <dbReference type="Proteomes" id="UP000193642"/>
    </source>
</evidence>
<dbReference type="PANTHER" id="PTHR14200:SF11">
    <property type="entry name" value="CYTOCHROME C OXIDASE SUBUNIT 5A, MITOCHONDRIAL"/>
    <property type="match status" value="1"/>
</dbReference>
<dbReference type="InterPro" id="IPR036545">
    <property type="entry name" value="Cyt_c_oxidase_su5A/6_sf"/>
</dbReference>
<accession>A0A1Y2C2V2</accession>
<evidence type="ECO:0000256" key="11">
    <source>
        <dbReference type="RuleBase" id="RU368103"/>
    </source>
</evidence>
<comment type="similarity">
    <text evidence="3 11">Belongs to the cytochrome c oxidase subunit 5A family.</text>
</comment>
<dbReference type="Proteomes" id="UP000193642">
    <property type="component" value="Unassembled WGS sequence"/>
</dbReference>
<dbReference type="GO" id="GO:0006123">
    <property type="term" value="P:mitochondrial electron transport, cytochrome c to oxygen"/>
    <property type="evidence" value="ECO:0007669"/>
    <property type="project" value="UniProtKB-UniRule"/>
</dbReference>
<dbReference type="STRING" id="329046.A0A1Y2C2V2"/>
<dbReference type="OrthoDB" id="5778907at2759"/>
<evidence type="ECO:0000256" key="4">
    <source>
        <dbReference type="ARBA" id="ARBA00022617"/>
    </source>
</evidence>
<keyword evidence="9 11" id="KW-0496">Mitochondrion</keyword>
<proteinExistence type="inferred from homology"/>
<gene>
    <name evidence="12" type="ORF">BCR33DRAFT_739856</name>
</gene>
<keyword evidence="8 11" id="KW-0408">Iron</keyword>
<evidence type="ECO:0000256" key="10">
    <source>
        <dbReference type="ARBA" id="ARBA00023136"/>
    </source>
</evidence>
<evidence type="ECO:0000256" key="9">
    <source>
        <dbReference type="ARBA" id="ARBA00023128"/>
    </source>
</evidence>
<evidence type="ECO:0000256" key="5">
    <source>
        <dbReference type="ARBA" id="ARBA00022723"/>
    </source>
</evidence>
<keyword evidence="6 11" id="KW-0999">Mitochondrion inner membrane</keyword>
<dbReference type="AlphaFoldDB" id="A0A1Y2C2V2"/>
<evidence type="ECO:0000256" key="1">
    <source>
        <dbReference type="ARBA" id="ARBA00004443"/>
    </source>
</evidence>
<evidence type="ECO:0000256" key="8">
    <source>
        <dbReference type="ARBA" id="ARBA00023004"/>
    </source>
</evidence>
<keyword evidence="10 11" id="KW-0472">Membrane</keyword>
<dbReference type="InterPro" id="IPR003204">
    <property type="entry name" value="Cyt_c_oxidase_su5A/6"/>
</dbReference>
<dbReference type="UniPathway" id="UPA00705"/>
<dbReference type="EMBL" id="MCGO01000032">
    <property type="protein sequence ID" value="ORY41373.1"/>
    <property type="molecule type" value="Genomic_DNA"/>
</dbReference>
<evidence type="ECO:0000256" key="3">
    <source>
        <dbReference type="ARBA" id="ARBA00007972"/>
    </source>
</evidence>
<dbReference type="GO" id="GO:0005743">
    <property type="term" value="C:mitochondrial inner membrane"/>
    <property type="evidence" value="ECO:0007669"/>
    <property type="project" value="UniProtKB-SubCell"/>
</dbReference>
<evidence type="ECO:0000313" key="12">
    <source>
        <dbReference type="EMBL" id="ORY41373.1"/>
    </source>
</evidence>
<keyword evidence="4 11" id="KW-0349">Heme</keyword>
<organism evidence="12 13">
    <name type="scientific">Rhizoclosmatium globosum</name>
    <dbReference type="NCBI Taxonomy" id="329046"/>
    <lineage>
        <taxon>Eukaryota</taxon>
        <taxon>Fungi</taxon>
        <taxon>Fungi incertae sedis</taxon>
        <taxon>Chytridiomycota</taxon>
        <taxon>Chytridiomycota incertae sedis</taxon>
        <taxon>Chytridiomycetes</taxon>
        <taxon>Chytridiales</taxon>
        <taxon>Chytriomycetaceae</taxon>
        <taxon>Rhizoclosmatium</taxon>
    </lineage>
</organism>
<name>A0A1Y2C2V2_9FUNG</name>
<keyword evidence="7 11" id="KW-0809">Transit peptide</keyword>
<dbReference type="PANTHER" id="PTHR14200">
    <property type="entry name" value="CYTOCHROME C OXIDASE POLYPEPTIDE"/>
    <property type="match status" value="1"/>
</dbReference>
<comment type="caution">
    <text evidence="12">The sequence shown here is derived from an EMBL/GenBank/DDBJ whole genome shotgun (WGS) entry which is preliminary data.</text>
</comment>
<keyword evidence="5 11" id="KW-0479">Metal-binding</keyword>
<comment type="function">
    <text evidence="11">Component of the cytochrome c oxidase, the last enzyme in the mitochondrial electron transport chain which drives oxidative phosphorylation. The respiratory chain contains 3 multisubunit complexes succinate dehydrogenase (complex II, CII), ubiquinol-cytochrome c oxidoreductase (cytochrome b-c1 complex, complex III, CIII) and cytochrome c oxidase (complex IV, CIV), that cooperate to transfer electrons derived from NADH and succinate to molecular oxygen, creating an electrochemical gradient over the inner membrane that drives transmembrane transport and the ATP synthase. Cytochrome c oxidase is the component of the respiratory chain that catalyzes the reduction of oxygen to water. Electrons originating from reduced cytochrome c in the intermembrane space (IMS) are transferred via the dinuclear copper A center (CU(A)) of subunit 2 and heme A of subunit 1 to the active site in subunit 1, a binuclear center (BNC) formed by heme A3 and copper B (CU(B)). The BNC reduces molecular oxygen to 2 water molecules using 4 electrons from cytochrome c in the IMS and 4 protons from the mitochondrial matrix.</text>
</comment>
<comment type="subunit">
    <text evidence="11">Component of the cytochrome c oxidase (complex IV, CIV), a multisubunit enzyme composed of a catalytic core of 3 subunits and several supernumerary subunits.</text>
</comment>
<dbReference type="Pfam" id="PF02284">
    <property type="entry name" value="COX5A"/>
    <property type="match status" value="1"/>
</dbReference>
<dbReference type="GO" id="GO:0045277">
    <property type="term" value="C:respiratory chain complex IV"/>
    <property type="evidence" value="ECO:0007669"/>
    <property type="project" value="UniProtKB-UniRule"/>
</dbReference>
<dbReference type="GO" id="GO:0046872">
    <property type="term" value="F:metal ion binding"/>
    <property type="evidence" value="ECO:0007669"/>
    <property type="project" value="UniProtKB-UniRule"/>
</dbReference>
<reference evidence="12 13" key="1">
    <citation type="submission" date="2016-07" db="EMBL/GenBank/DDBJ databases">
        <title>Pervasive Adenine N6-methylation of Active Genes in Fungi.</title>
        <authorList>
            <consortium name="DOE Joint Genome Institute"/>
            <person name="Mondo S.J."/>
            <person name="Dannebaum R.O."/>
            <person name="Kuo R.C."/>
            <person name="Labutti K."/>
            <person name="Haridas S."/>
            <person name="Kuo A."/>
            <person name="Salamov A."/>
            <person name="Ahrendt S.R."/>
            <person name="Lipzen A."/>
            <person name="Sullivan W."/>
            <person name="Andreopoulos W.B."/>
            <person name="Clum A."/>
            <person name="Lindquist E."/>
            <person name="Daum C."/>
            <person name="Ramamoorthy G.K."/>
            <person name="Gryganskyi A."/>
            <person name="Culley D."/>
            <person name="Magnuson J.K."/>
            <person name="James T.Y."/>
            <person name="O'Malley M.A."/>
            <person name="Stajich J.E."/>
            <person name="Spatafora J.W."/>
            <person name="Visel A."/>
            <person name="Grigoriev I.V."/>
        </authorList>
    </citation>
    <scope>NUCLEOTIDE SEQUENCE [LARGE SCALE GENOMIC DNA]</scope>
    <source>
        <strain evidence="12 13">JEL800</strain>
    </source>
</reference>
<evidence type="ECO:0000256" key="2">
    <source>
        <dbReference type="ARBA" id="ARBA00004673"/>
    </source>
</evidence>
<protein>
    <recommendedName>
        <fullName evidence="11">Cytochrome c oxidase subunit 6, mitochondrial</fullName>
    </recommendedName>
    <alternativeName>
        <fullName evidence="11">Cytochrome c oxidase polypeptide VI</fullName>
    </alternativeName>
</protein>
<dbReference type="Gene3D" id="1.25.40.40">
    <property type="entry name" value="Cytochrome c oxidase, subunit Va/VI"/>
    <property type="match status" value="1"/>
</dbReference>
<evidence type="ECO:0000256" key="7">
    <source>
        <dbReference type="ARBA" id="ARBA00022946"/>
    </source>
</evidence>
<dbReference type="SUPFAM" id="SSF48479">
    <property type="entry name" value="Cytochrome c oxidase subunit E"/>
    <property type="match status" value="1"/>
</dbReference>
<evidence type="ECO:0000256" key="6">
    <source>
        <dbReference type="ARBA" id="ARBA00022792"/>
    </source>
</evidence>